<dbReference type="AlphaFoldDB" id="A0A8J7E1Z8"/>
<dbReference type="CDD" id="cd13654">
    <property type="entry name" value="PBP2_phosphate_like_2"/>
    <property type="match status" value="1"/>
</dbReference>
<organism evidence="6 7">
    <name type="scientific">Lusitaniella coriacea LEGE 07157</name>
    <dbReference type="NCBI Taxonomy" id="945747"/>
    <lineage>
        <taxon>Bacteria</taxon>
        <taxon>Bacillati</taxon>
        <taxon>Cyanobacteriota</taxon>
        <taxon>Cyanophyceae</taxon>
        <taxon>Spirulinales</taxon>
        <taxon>Lusitaniellaceae</taxon>
        <taxon>Lusitaniella</taxon>
    </lineage>
</organism>
<evidence type="ECO:0000256" key="3">
    <source>
        <dbReference type="ARBA" id="ARBA00022729"/>
    </source>
</evidence>
<proteinExistence type="inferred from homology"/>
<comment type="similarity">
    <text evidence="1 4">Belongs to the PstS family.</text>
</comment>
<dbReference type="GO" id="GO:0042301">
    <property type="term" value="F:phosphate ion binding"/>
    <property type="evidence" value="ECO:0007669"/>
    <property type="project" value="UniProtKB-UniRule"/>
</dbReference>
<evidence type="ECO:0000256" key="2">
    <source>
        <dbReference type="ARBA" id="ARBA00022448"/>
    </source>
</evidence>
<feature type="domain" description="PBP" evidence="5">
    <location>
        <begin position="32"/>
        <end position="287"/>
    </location>
</feature>
<evidence type="ECO:0000256" key="1">
    <source>
        <dbReference type="ARBA" id="ARBA00008725"/>
    </source>
</evidence>
<sequence length="342" mass="37690">MNLANQNPFKPLISLSLGLGIPALLASCAQVQSQQPASITIDGSSTVYPITEAVAEQFQSTQKNTPNITVDFSGTGGGFEKFCAGKTDISNASRPIKTEEIEACRAAGVRYIELPIAFDALTVVANLNNDWLESITVEELKTIWQASAEGKITRWNQVREDFPDRPLNLFGPGSDSGTFDYFTEAILDESGTSRGDYVTSEDDEILVRGVSQDPNALGYFGFAYYEQHQDQLKAVAIDSGKGTVLPSRETVEKAKYQPLARPLFIYVNSASAQDNDALKDFIDFYLDRAPEIVGDVGYIPLPQDAYRINFVRFNKGEVGTVFEGKSQFDLTISELLQKQREF</sequence>
<protein>
    <recommendedName>
        <fullName evidence="4">Phosphate-binding protein</fullName>
    </recommendedName>
</protein>
<dbReference type="GO" id="GO:0006817">
    <property type="term" value="P:phosphate ion transport"/>
    <property type="evidence" value="ECO:0007669"/>
    <property type="project" value="UniProtKB-UniRule"/>
</dbReference>
<dbReference type="FunFam" id="3.40.190.10:FF:000156">
    <property type="entry name" value="Phosphate ABC transporter, phosphate-binding protein"/>
    <property type="match status" value="1"/>
</dbReference>
<comment type="caution">
    <text evidence="6">The sequence shown here is derived from an EMBL/GenBank/DDBJ whole genome shotgun (WGS) entry which is preliminary data.</text>
</comment>
<feature type="signal peptide" evidence="4">
    <location>
        <begin position="1"/>
        <end position="26"/>
    </location>
</feature>
<evidence type="ECO:0000259" key="5">
    <source>
        <dbReference type="Pfam" id="PF12849"/>
    </source>
</evidence>
<dbReference type="InterPro" id="IPR024370">
    <property type="entry name" value="PBP_domain"/>
</dbReference>
<dbReference type="PANTHER" id="PTHR30570:SF1">
    <property type="entry name" value="PHOSPHATE-BINDING PROTEIN PSTS"/>
    <property type="match status" value="1"/>
</dbReference>
<evidence type="ECO:0000256" key="4">
    <source>
        <dbReference type="RuleBase" id="RU367119"/>
    </source>
</evidence>
<dbReference type="Gene3D" id="3.40.190.10">
    <property type="entry name" value="Periplasmic binding protein-like II"/>
    <property type="match status" value="2"/>
</dbReference>
<dbReference type="EMBL" id="JADEWZ010000066">
    <property type="protein sequence ID" value="MBE9118893.1"/>
    <property type="molecule type" value="Genomic_DNA"/>
</dbReference>
<comment type="function">
    <text evidence="4">Involved in the system for phosphate transport across the cytoplasmic membrane.</text>
</comment>
<dbReference type="Proteomes" id="UP000654482">
    <property type="component" value="Unassembled WGS sequence"/>
</dbReference>
<evidence type="ECO:0000313" key="6">
    <source>
        <dbReference type="EMBL" id="MBE9118893.1"/>
    </source>
</evidence>
<dbReference type="SUPFAM" id="SSF53850">
    <property type="entry name" value="Periplasmic binding protein-like II"/>
    <property type="match status" value="1"/>
</dbReference>
<dbReference type="RefSeq" id="WP_194031986.1">
    <property type="nucleotide sequence ID" value="NZ_JADEWZ010000066.1"/>
</dbReference>
<reference evidence="6" key="1">
    <citation type="submission" date="2020-10" db="EMBL/GenBank/DDBJ databases">
        <authorList>
            <person name="Castelo-Branco R."/>
            <person name="Eusebio N."/>
            <person name="Adriana R."/>
            <person name="Vieira A."/>
            <person name="Brugerolle De Fraissinette N."/>
            <person name="Rezende De Castro R."/>
            <person name="Schneider M.P."/>
            <person name="Vasconcelos V."/>
            <person name="Leao P.N."/>
        </authorList>
    </citation>
    <scope>NUCLEOTIDE SEQUENCE</scope>
    <source>
        <strain evidence="6">LEGE 07157</strain>
    </source>
</reference>
<dbReference type="NCBIfam" id="TIGR02136">
    <property type="entry name" value="ptsS_2"/>
    <property type="match status" value="1"/>
</dbReference>
<keyword evidence="2 4" id="KW-0813">Transport</keyword>
<feature type="chain" id="PRO_5035342756" description="Phosphate-binding protein" evidence="4">
    <location>
        <begin position="27"/>
        <end position="342"/>
    </location>
</feature>
<dbReference type="InterPro" id="IPR050811">
    <property type="entry name" value="Phosphate_ABC_transporter"/>
</dbReference>
<keyword evidence="4" id="KW-0592">Phosphate transport</keyword>
<dbReference type="Pfam" id="PF12849">
    <property type="entry name" value="PBP_like_2"/>
    <property type="match status" value="1"/>
</dbReference>
<evidence type="ECO:0000313" key="7">
    <source>
        <dbReference type="Proteomes" id="UP000654482"/>
    </source>
</evidence>
<name>A0A8J7E1Z8_9CYAN</name>
<keyword evidence="3 4" id="KW-0732">Signal</keyword>
<dbReference type="InterPro" id="IPR011862">
    <property type="entry name" value="Phos-bd"/>
</dbReference>
<dbReference type="PANTHER" id="PTHR30570">
    <property type="entry name" value="PERIPLASMIC PHOSPHATE BINDING COMPONENT OF PHOSPHATE ABC TRANSPORTER"/>
    <property type="match status" value="1"/>
</dbReference>
<accession>A0A8J7E1Z8</accession>
<keyword evidence="7" id="KW-1185">Reference proteome</keyword>
<gene>
    <name evidence="6" type="ORF">IQ249_23675</name>
</gene>